<sequence>MRSSGVEMGRRGGARHRRRRGSGGPRGPLPLVLLQGSAFRLRSTAVTQYMINEEVRDAAPSSLTDIKEFTSAVSVDISSIFPQSDFFTMYQTNLFQTLQTAGLSTHWRWSTDVHHKQAF</sequence>
<dbReference type="AlphaFoldDB" id="A0AAQ3TLT7"/>
<name>A0AAQ3TLT7_PASNO</name>
<evidence type="ECO:0000256" key="1">
    <source>
        <dbReference type="SAM" id="MobiDB-lite"/>
    </source>
</evidence>
<keyword evidence="3" id="KW-1185">Reference proteome</keyword>
<organism evidence="2 3">
    <name type="scientific">Paspalum notatum var. saurae</name>
    <dbReference type="NCBI Taxonomy" id="547442"/>
    <lineage>
        <taxon>Eukaryota</taxon>
        <taxon>Viridiplantae</taxon>
        <taxon>Streptophyta</taxon>
        <taxon>Embryophyta</taxon>
        <taxon>Tracheophyta</taxon>
        <taxon>Spermatophyta</taxon>
        <taxon>Magnoliopsida</taxon>
        <taxon>Liliopsida</taxon>
        <taxon>Poales</taxon>
        <taxon>Poaceae</taxon>
        <taxon>PACMAD clade</taxon>
        <taxon>Panicoideae</taxon>
        <taxon>Andropogonodae</taxon>
        <taxon>Paspaleae</taxon>
        <taxon>Paspalinae</taxon>
        <taxon>Paspalum</taxon>
    </lineage>
</organism>
<feature type="compositionally biased region" description="Basic residues" evidence="1">
    <location>
        <begin position="12"/>
        <end position="21"/>
    </location>
</feature>
<reference evidence="2 3" key="1">
    <citation type="submission" date="2024-02" db="EMBL/GenBank/DDBJ databases">
        <title>High-quality chromosome-scale genome assembly of Pensacola bahiagrass (Paspalum notatum Flugge var. saurae).</title>
        <authorList>
            <person name="Vega J.M."/>
            <person name="Podio M."/>
            <person name="Orjuela J."/>
            <person name="Siena L.A."/>
            <person name="Pessino S.C."/>
            <person name="Combes M.C."/>
            <person name="Mariac C."/>
            <person name="Albertini E."/>
            <person name="Pupilli F."/>
            <person name="Ortiz J.P.A."/>
            <person name="Leblanc O."/>
        </authorList>
    </citation>
    <scope>NUCLEOTIDE SEQUENCE [LARGE SCALE GENOMIC DNA]</scope>
    <source>
        <strain evidence="2">R1</strain>
        <tissue evidence="2">Leaf</tissue>
    </source>
</reference>
<evidence type="ECO:0000313" key="2">
    <source>
        <dbReference type="EMBL" id="WVZ74692.1"/>
    </source>
</evidence>
<evidence type="ECO:0000313" key="3">
    <source>
        <dbReference type="Proteomes" id="UP001341281"/>
    </source>
</evidence>
<gene>
    <name evidence="2" type="ORF">U9M48_022847</name>
</gene>
<proteinExistence type="predicted"/>
<accession>A0AAQ3TLT7</accession>
<dbReference type="Proteomes" id="UP001341281">
    <property type="component" value="Chromosome 05"/>
</dbReference>
<dbReference type="EMBL" id="CP144749">
    <property type="protein sequence ID" value="WVZ74692.1"/>
    <property type="molecule type" value="Genomic_DNA"/>
</dbReference>
<feature type="region of interest" description="Disordered" evidence="1">
    <location>
        <begin position="1"/>
        <end position="29"/>
    </location>
</feature>
<protein>
    <submittedName>
        <fullName evidence="2">Uncharacterized protein</fullName>
    </submittedName>
</protein>